<accession>L1KST6</accession>
<name>L1KST6_9ACTN</name>
<evidence type="ECO:0000313" key="1">
    <source>
        <dbReference type="EMBL" id="EKX63697.1"/>
    </source>
</evidence>
<dbReference type="EMBL" id="AEJC01000414">
    <property type="protein sequence ID" value="EKX63697.1"/>
    <property type="molecule type" value="Genomic_DNA"/>
</dbReference>
<dbReference type="Proteomes" id="UP000010411">
    <property type="component" value="Unassembled WGS sequence"/>
</dbReference>
<protein>
    <submittedName>
        <fullName evidence="1">Uncharacterized protein</fullName>
    </submittedName>
</protein>
<comment type="caution">
    <text evidence="1">The sequence shown here is derived from an EMBL/GenBank/DDBJ whole genome shotgun (WGS) entry which is preliminary data.</text>
</comment>
<organism evidence="1 2">
    <name type="scientific">Streptomyces ipomoeae 91-03</name>
    <dbReference type="NCBI Taxonomy" id="698759"/>
    <lineage>
        <taxon>Bacteria</taxon>
        <taxon>Bacillati</taxon>
        <taxon>Actinomycetota</taxon>
        <taxon>Actinomycetes</taxon>
        <taxon>Kitasatosporales</taxon>
        <taxon>Streptomycetaceae</taxon>
        <taxon>Streptomyces</taxon>
    </lineage>
</organism>
<reference evidence="1 2" key="1">
    <citation type="submission" date="2012-11" db="EMBL/GenBank/DDBJ databases">
        <authorList>
            <person name="Huguet-Tapia J.C."/>
            <person name="Durkin A.S."/>
            <person name="Pettis G.S."/>
            <person name="Badger J.H."/>
        </authorList>
    </citation>
    <scope>NUCLEOTIDE SEQUENCE [LARGE SCALE GENOMIC DNA]</scope>
    <source>
        <strain evidence="1 2">91-03</strain>
    </source>
</reference>
<evidence type="ECO:0000313" key="2">
    <source>
        <dbReference type="Proteomes" id="UP000010411"/>
    </source>
</evidence>
<sequence length="66" mass="7061">MSHGRAELNPALLNGLVFGDASRGVRGDPRTGGEGLLTCGFARAHYVRCGRYGRNLDAEMTLVTLI</sequence>
<gene>
    <name evidence="1" type="ORF">STRIP9103_07740</name>
</gene>
<dbReference type="AlphaFoldDB" id="L1KST6"/>
<proteinExistence type="predicted"/>
<keyword evidence="2" id="KW-1185">Reference proteome</keyword>